<evidence type="ECO:0000259" key="4">
    <source>
        <dbReference type="Pfam" id="PF07715"/>
    </source>
</evidence>
<dbReference type="PANTHER" id="PTHR30069">
    <property type="entry name" value="TONB-DEPENDENT OUTER MEMBRANE RECEPTOR"/>
    <property type="match status" value="1"/>
</dbReference>
<keyword evidence="2" id="KW-0812">Transmembrane</keyword>
<protein>
    <submittedName>
        <fullName evidence="6">TonB-linked outer membrane protein, SusC/RagA family</fullName>
    </submittedName>
</protein>
<dbReference type="InterPro" id="IPR012910">
    <property type="entry name" value="Plug_dom"/>
</dbReference>
<dbReference type="Gene3D" id="2.170.130.10">
    <property type="entry name" value="TonB-dependent receptor, plug domain"/>
    <property type="match status" value="1"/>
</dbReference>
<dbReference type="Proteomes" id="UP000238314">
    <property type="component" value="Unassembled WGS sequence"/>
</dbReference>
<dbReference type="Proteomes" id="UP000186246">
    <property type="component" value="Unassembled WGS sequence"/>
</dbReference>
<dbReference type="InterPro" id="IPR037066">
    <property type="entry name" value="Plug_dom_sf"/>
</dbReference>
<accession>A0A1N7KF62</accession>
<dbReference type="EMBL" id="MUGO01000003">
    <property type="protein sequence ID" value="PQA96331.1"/>
    <property type="molecule type" value="Genomic_DNA"/>
</dbReference>
<name>A0A1N7KF62_9FLAO</name>
<organism evidence="6 7">
    <name type="scientific">Chryseobacterium piscicola</name>
    <dbReference type="NCBI Taxonomy" id="551459"/>
    <lineage>
        <taxon>Bacteria</taxon>
        <taxon>Pseudomonadati</taxon>
        <taxon>Bacteroidota</taxon>
        <taxon>Flavobacteriia</taxon>
        <taxon>Flavobacteriales</taxon>
        <taxon>Weeksellaceae</taxon>
        <taxon>Chryseobacterium group</taxon>
        <taxon>Chryseobacterium</taxon>
    </lineage>
</organism>
<proteinExistence type="inferred from homology"/>
<dbReference type="RefSeq" id="WP_076449474.1">
    <property type="nucleotide sequence ID" value="NZ_FTOJ01000001.1"/>
</dbReference>
<dbReference type="EMBL" id="FTOJ01000001">
    <property type="protein sequence ID" value="SIS60246.1"/>
    <property type="molecule type" value="Genomic_DNA"/>
</dbReference>
<dbReference type="PANTHER" id="PTHR30069:SF29">
    <property type="entry name" value="HEMOGLOBIN AND HEMOGLOBIN-HAPTOGLOBIN-BINDING PROTEIN 1-RELATED"/>
    <property type="match status" value="1"/>
</dbReference>
<evidence type="ECO:0000256" key="2">
    <source>
        <dbReference type="PROSITE-ProRule" id="PRU01360"/>
    </source>
</evidence>
<dbReference type="NCBIfam" id="TIGR04057">
    <property type="entry name" value="SusC_RagA_signa"/>
    <property type="match status" value="1"/>
</dbReference>
<feature type="domain" description="TonB-dependent receptor plug" evidence="4">
    <location>
        <begin position="49"/>
        <end position="158"/>
    </location>
</feature>
<evidence type="ECO:0000313" key="6">
    <source>
        <dbReference type="EMBL" id="SIS60246.1"/>
    </source>
</evidence>
<comment type="subcellular location">
    <subcellularLocation>
        <location evidence="2">Cell outer membrane</location>
        <topology evidence="2">Multi-pass membrane protein</topology>
    </subcellularLocation>
</comment>
<sequence>MNVKLKVLSVGVIFFIANSLQAQRKRDTLSSEQKIEEVVILGYSKTTTKAKATVASTTVSAENFENRPNISFLSSLQGAAPGVQINQSSGSPGSGRTTVLIRGLSSLSASSDPLYIIDGLATSGSEFRNLNANDIESASVLRDAAATSVYGSRAAGGVIIITTKSGRYKSPLKFSYDAQTSFSSYPDSKYNPANAKQFLQVQKNFGAGGLGTTLTQDQINNYAIDTDWNREFFRVGVTQQHNVGITVGGENSRFFSSLGYLNSEGAIKSTDFQRFTFRNNLNGKSKDGKFEYGVNLGLGYSKRNQLDEEENSANISSNSLQNVLFGGILSDPSMKPYYFSNGQDMYNQLGGNSAAFRPYVLYDNVKGGVRNRYTQTSVTSNINGKYKLTPWLSVGNRTGLEFKENDRIFARDPRGYLSVVVAANAGIQFGGSETQSNIKDFTFNSVTDLTFNKAFGKHSVTASVFFDYLKAHYMSKSFTQNGLNPLNWSFGAGTGYIPFNQATPTIYNPSVGALKINAGTLAYVATLDYDYDGKYGVTGTLRRDGSYRFSPENRWDNFYAVAARWNIDQEDFMTDSNFKLLKLRVSRGTQGNQNVGQAANNTNLLFLNPTLALTIDASNTGYQNLPGYTLSALGNAGLRWEQITQTNVGLDYNYKNIIEGTVDLYEKSTSDMYTNINLSGTTGQQTLLGNFGKMKNRGVEALIKANIFNKPDYKLSVYVNGSYNRNKIIDMSNQDLSGDNVNAIGQVAAQWNLYHYVGVNSATGEQQFLDVNGNITEAPTSNDRKLTGKSIYAPYTGGFGLNANYSGFFADVMFTFQAGAWSYDNLYSWMMNPNYAANGLNVSSDLLNSWTPTNTNTDIPNLKAVNIGSSGSSDRFLYKTDFIRLKNVSVGYAFTKQQLQNLPIKGLKIFAQAENLYTWTNWKGFDPEPVRTYSLGIYPNSKTISVGANVEF</sequence>
<evidence type="ECO:0000313" key="7">
    <source>
        <dbReference type="Proteomes" id="UP000186246"/>
    </source>
</evidence>
<keyword evidence="2" id="KW-0472">Membrane</keyword>
<dbReference type="GO" id="GO:0009279">
    <property type="term" value="C:cell outer membrane"/>
    <property type="evidence" value="ECO:0007669"/>
    <property type="project" value="UniProtKB-SubCell"/>
</dbReference>
<keyword evidence="2" id="KW-0813">Transport</keyword>
<reference evidence="5 8" key="1">
    <citation type="submission" date="2016-11" db="EMBL/GenBank/DDBJ databases">
        <title>Whole genomes of Flavobacteriaceae.</title>
        <authorList>
            <person name="Stine C."/>
            <person name="Li C."/>
            <person name="Tadesse D."/>
        </authorList>
    </citation>
    <scope>NUCLEOTIDE SEQUENCE [LARGE SCALE GENOMIC DNA]</scope>
    <source>
        <strain evidence="5 8">DSM 21068</strain>
    </source>
</reference>
<reference evidence="6" key="2">
    <citation type="submission" date="2017-01" db="EMBL/GenBank/DDBJ databases">
        <authorList>
            <person name="Mah S.A."/>
            <person name="Swanson W.J."/>
            <person name="Moy G.W."/>
            <person name="Vacquier V.D."/>
        </authorList>
    </citation>
    <scope>NUCLEOTIDE SEQUENCE [LARGE SCALE GENOMIC DNA]</scope>
    <source>
        <strain evidence="6">DSM 21068</strain>
    </source>
</reference>
<evidence type="ECO:0000256" key="1">
    <source>
        <dbReference type="ARBA" id="ARBA00022729"/>
    </source>
</evidence>
<dbReference type="InterPro" id="IPR039426">
    <property type="entry name" value="TonB-dep_rcpt-like"/>
</dbReference>
<keyword evidence="1 3" id="KW-0732">Signal</keyword>
<dbReference type="Pfam" id="PF07715">
    <property type="entry name" value="Plug"/>
    <property type="match status" value="1"/>
</dbReference>
<dbReference type="InterPro" id="IPR023996">
    <property type="entry name" value="TonB-dep_OMP_SusC/RagA"/>
</dbReference>
<feature type="chain" id="PRO_5044563665" evidence="3">
    <location>
        <begin position="23"/>
        <end position="952"/>
    </location>
</feature>
<gene>
    <name evidence="5" type="ORF">B0A70_04220</name>
    <name evidence="6" type="ORF">SAMN05421796_101510</name>
</gene>
<comment type="similarity">
    <text evidence="2">Belongs to the TonB-dependent receptor family.</text>
</comment>
<dbReference type="SUPFAM" id="SSF56935">
    <property type="entry name" value="Porins"/>
    <property type="match status" value="1"/>
</dbReference>
<dbReference type="AlphaFoldDB" id="A0A1N7KF62"/>
<evidence type="ECO:0000256" key="3">
    <source>
        <dbReference type="SAM" id="SignalP"/>
    </source>
</evidence>
<dbReference type="NCBIfam" id="TIGR04056">
    <property type="entry name" value="OMP_RagA_SusC"/>
    <property type="match status" value="1"/>
</dbReference>
<dbReference type="PROSITE" id="PS52016">
    <property type="entry name" value="TONB_DEPENDENT_REC_3"/>
    <property type="match status" value="1"/>
</dbReference>
<keyword evidence="2" id="KW-1134">Transmembrane beta strand</keyword>
<dbReference type="GO" id="GO:0015344">
    <property type="term" value="F:siderophore uptake transmembrane transporter activity"/>
    <property type="evidence" value="ECO:0007669"/>
    <property type="project" value="TreeGrafter"/>
</dbReference>
<evidence type="ECO:0000313" key="5">
    <source>
        <dbReference type="EMBL" id="PQA96331.1"/>
    </source>
</evidence>
<evidence type="ECO:0000313" key="8">
    <source>
        <dbReference type="Proteomes" id="UP000238314"/>
    </source>
</evidence>
<dbReference type="InterPro" id="IPR023997">
    <property type="entry name" value="TonB-dep_OMP_SusC/RagA_CS"/>
</dbReference>
<feature type="signal peptide" evidence="3">
    <location>
        <begin position="1"/>
        <end position="22"/>
    </location>
</feature>
<keyword evidence="2" id="KW-0998">Cell outer membrane</keyword>
<dbReference type="STRING" id="551459.SAMN05421796_101510"/>
<dbReference type="GO" id="GO:0044718">
    <property type="term" value="P:siderophore transmembrane transport"/>
    <property type="evidence" value="ECO:0007669"/>
    <property type="project" value="TreeGrafter"/>
</dbReference>
<reference evidence="7" key="3">
    <citation type="submission" date="2017-01" db="EMBL/GenBank/DDBJ databases">
        <authorList>
            <person name="Varghese N."/>
            <person name="Submissions S."/>
        </authorList>
    </citation>
    <scope>NUCLEOTIDE SEQUENCE [LARGE SCALE GENOMIC DNA]</scope>
    <source>
        <strain evidence="7">DSM 21068</strain>
    </source>
</reference>
<dbReference type="OrthoDB" id="9768177at2"/>
<keyword evidence="8" id="KW-1185">Reference proteome</keyword>